<dbReference type="Proteomes" id="UP001059596">
    <property type="component" value="Unassembled WGS sequence"/>
</dbReference>
<dbReference type="EMBL" id="JAMKOV010000002">
    <property type="protein sequence ID" value="KAI8042491.1"/>
    <property type="molecule type" value="Genomic_DNA"/>
</dbReference>
<evidence type="ECO:0000313" key="1">
    <source>
        <dbReference type="EMBL" id="KAI8042491.1"/>
    </source>
</evidence>
<protein>
    <submittedName>
        <fullName evidence="1">Uncharacterized protein</fullName>
    </submittedName>
</protein>
<reference evidence="1" key="1">
    <citation type="journal article" date="2023" name="Genome Biol. Evol.">
        <title>Long-read-based Genome Assembly of Drosophila gunungcola Reveals Fewer Chemosensory Genes in Flower-breeding Species.</title>
        <authorList>
            <person name="Negi A."/>
            <person name="Liao B.Y."/>
            <person name="Yeh S.D."/>
        </authorList>
    </citation>
    <scope>NUCLEOTIDE SEQUENCE</scope>
    <source>
        <strain evidence="1">Sukarami</strain>
    </source>
</reference>
<dbReference type="AlphaFoldDB" id="A0A9P9YSX1"/>
<accession>A0A9P9YSX1</accession>
<name>A0A9P9YSX1_9MUSC</name>
<organism evidence="1 2">
    <name type="scientific">Drosophila gunungcola</name>
    <name type="common">fruit fly</name>
    <dbReference type="NCBI Taxonomy" id="103775"/>
    <lineage>
        <taxon>Eukaryota</taxon>
        <taxon>Metazoa</taxon>
        <taxon>Ecdysozoa</taxon>
        <taxon>Arthropoda</taxon>
        <taxon>Hexapoda</taxon>
        <taxon>Insecta</taxon>
        <taxon>Pterygota</taxon>
        <taxon>Neoptera</taxon>
        <taxon>Endopterygota</taxon>
        <taxon>Diptera</taxon>
        <taxon>Brachycera</taxon>
        <taxon>Muscomorpha</taxon>
        <taxon>Ephydroidea</taxon>
        <taxon>Drosophilidae</taxon>
        <taxon>Drosophila</taxon>
        <taxon>Sophophora</taxon>
    </lineage>
</organism>
<proteinExistence type="predicted"/>
<evidence type="ECO:0000313" key="2">
    <source>
        <dbReference type="Proteomes" id="UP001059596"/>
    </source>
</evidence>
<keyword evidence="2" id="KW-1185">Reference proteome</keyword>
<feature type="non-terminal residue" evidence="1">
    <location>
        <position position="72"/>
    </location>
</feature>
<comment type="caution">
    <text evidence="1">The sequence shown here is derived from an EMBL/GenBank/DDBJ whole genome shotgun (WGS) entry which is preliminary data.</text>
</comment>
<sequence length="72" mass="8017">GLLWPHSKSHKLRGVAIGQRNISETRLINLNFMEGAKSALVLNETPHRSVSLHRHALVCEGITKQALLARKI</sequence>
<gene>
    <name evidence="1" type="ORF">M5D96_003804</name>
</gene>